<evidence type="ECO:0000256" key="12">
    <source>
        <dbReference type="ARBA" id="ARBA00023134"/>
    </source>
</evidence>
<evidence type="ECO:0000256" key="14">
    <source>
        <dbReference type="ARBA" id="ARBA00023273"/>
    </source>
</evidence>
<dbReference type="InterPro" id="IPR008280">
    <property type="entry name" value="Tub_FtsZ_C"/>
</dbReference>
<dbReference type="SUPFAM" id="SSF52490">
    <property type="entry name" value="Tubulin nucleotide-binding domain-like"/>
    <property type="match status" value="1"/>
</dbReference>
<dbReference type="SMART" id="SM00864">
    <property type="entry name" value="Tubulin"/>
    <property type="match status" value="1"/>
</dbReference>
<dbReference type="GO" id="GO:0007017">
    <property type="term" value="P:microtubule-based process"/>
    <property type="evidence" value="ECO:0007669"/>
    <property type="project" value="InterPro"/>
</dbReference>
<keyword evidence="12" id="KW-0342">GTP-binding</keyword>
<evidence type="ECO:0000256" key="8">
    <source>
        <dbReference type="ARBA" id="ARBA00022701"/>
    </source>
</evidence>
<evidence type="ECO:0000256" key="9">
    <source>
        <dbReference type="ARBA" id="ARBA00022741"/>
    </source>
</evidence>
<dbReference type="SUPFAM" id="SSF48371">
    <property type="entry name" value="ARM repeat"/>
    <property type="match status" value="3"/>
</dbReference>
<dbReference type="Proteomes" id="UP000285060">
    <property type="component" value="Unassembled WGS sequence"/>
</dbReference>
<dbReference type="PRINTS" id="PR01161">
    <property type="entry name" value="TUBULIN"/>
</dbReference>
<dbReference type="EMBL" id="QUSY01000054">
    <property type="protein sequence ID" value="RHY33854.1"/>
    <property type="molecule type" value="Genomic_DNA"/>
</dbReference>
<keyword evidence="7" id="KW-0396">Initiation factor</keyword>
<comment type="caution">
    <text evidence="20">The sequence shown here is derived from an EMBL/GenBank/DDBJ whole genome shotgun (WGS) entry which is preliminary data.</text>
</comment>
<dbReference type="GO" id="GO:0016281">
    <property type="term" value="C:eukaryotic translation initiation factor 4F complex"/>
    <property type="evidence" value="ECO:0007669"/>
    <property type="project" value="TreeGrafter"/>
</dbReference>
<keyword evidence="9" id="KW-0547">Nucleotide-binding</keyword>
<keyword evidence="13" id="KW-0539">Nucleus</keyword>
<dbReference type="InterPro" id="IPR003008">
    <property type="entry name" value="Tubulin_FtsZ_GTPase"/>
</dbReference>
<dbReference type="VEuPathDB" id="FungiDB:H310_06809"/>
<dbReference type="InterPro" id="IPR016024">
    <property type="entry name" value="ARM-type_fold"/>
</dbReference>
<dbReference type="InterPro" id="IPR017975">
    <property type="entry name" value="Tubulin_CS"/>
</dbReference>
<keyword evidence="8" id="KW-0493">Microtubule</keyword>
<name>A0A3R6VSB1_9STRA</name>
<dbReference type="GO" id="GO:0005634">
    <property type="term" value="C:nucleus"/>
    <property type="evidence" value="ECO:0007669"/>
    <property type="project" value="UniProtKB-SubCell"/>
</dbReference>
<dbReference type="InterPro" id="IPR003891">
    <property type="entry name" value="Initiation_fac_eIF4g_MI"/>
</dbReference>
<feature type="region of interest" description="Disordered" evidence="18">
    <location>
        <begin position="1"/>
        <end position="34"/>
    </location>
</feature>
<evidence type="ECO:0000313" key="20">
    <source>
        <dbReference type="EMBL" id="RHY33854.1"/>
    </source>
</evidence>
<evidence type="ECO:0000259" key="19">
    <source>
        <dbReference type="PROSITE" id="PS51366"/>
    </source>
</evidence>
<evidence type="ECO:0000256" key="7">
    <source>
        <dbReference type="ARBA" id="ARBA00022540"/>
    </source>
</evidence>
<dbReference type="Pfam" id="PF02854">
    <property type="entry name" value="MIF4G"/>
    <property type="match status" value="1"/>
</dbReference>
<evidence type="ECO:0000256" key="4">
    <source>
        <dbReference type="ARBA" id="ARBA00005775"/>
    </source>
</evidence>
<evidence type="ECO:0000256" key="3">
    <source>
        <dbReference type="ARBA" id="ARBA00004138"/>
    </source>
</evidence>
<keyword evidence="10" id="KW-0970">Cilium biogenesis/degradation</keyword>
<evidence type="ECO:0000256" key="13">
    <source>
        <dbReference type="ARBA" id="ARBA00023242"/>
    </source>
</evidence>
<evidence type="ECO:0000256" key="11">
    <source>
        <dbReference type="ARBA" id="ARBA00022917"/>
    </source>
</evidence>
<evidence type="ECO:0000256" key="1">
    <source>
        <dbReference type="ARBA" id="ARBA00004114"/>
    </source>
</evidence>
<dbReference type="GO" id="GO:0005814">
    <property type="term" value="C:centriole"/>
    <property type="evidence" value="ECO:0007669"/>
    <property type="project" value="UniProtKB-SubCell"/>
</dbReference>
<dbReference type="InterPro" id="IPR003890">
    <property type="entry name" value="MIF4G-like_typ-3"/>
</dbReference>
<dbReference type="PROSITE" id="PS51366">
    <property type="entry name" value="MI"/>
    <property type="match status" value="2"/>
</dbReference>
<keyword evidence="14" id="KW-0966">Cell projection</keyword>
<comment type="similarity">
    <text evidence="4">Belongs to the eukaryotic initiation factor 4G family.</text>
</comment>
<dbReference type="CDD" id="cd02189">
    <property type="entry name" value="delta_zeta_tubulin-like"/>
    <property type="match status" value="1"/>
</dbReference>
<dbReference type="GO" id="GO:0030030">
    <property type="term" value="P:cell projection organization"/>
    <property type="evidence" value="ECO:0007669"/>
    <property type="project" value="UniProtKB-KW"/>
</dbReference>
<dbReference type="AlphaFoldDB" id="A0A3R6VSB1"/>
<dbReference type="SMART" id="SM00543">
    <property type="entry name" value="MIF4G"/>
    <property type="match status" value="1"/>
</dbReference>
<evidence type="ECO:0000256" key="6">
    <source>
        <dbReference type="ARBA" id="ARBA00014184"/>
    </source>
</evidence>
<evidence type="ECO:0000256" key="16">
    <source>
        <dbReference type="ARBA" id="ARBA00046149"/>
    </source>
</evidence>
<feature type="region of interest" description="Disordered" evidence="18">
    <location>
        <begin position="206"/>
        <end position="227"/>
    </location>
</feature>
<feature type="domain" description="MI" evidence="19">
    <location>
        <begin position="569"/>
        <end position="689"/>
    </location>
</feature>
<dbReference type="GO" id="GO:0005200">
    <property type="term" value="F:structural constituent of cytoskeleton"/>
    <property type="evidence" value="ECO:0007669"/>
    <property type="project" value="InterPro"/>
</dbReference>
<dbReference type="InterPro" id="IPR036525">
    <property type="entry name" value="Tubulin/FtsZ_GTPase_sf"/>
</dbReference>
<sequence>MKGEFTMSGRGGQKGKSLRHQPPPPPLSDEPVVPYVKSETRWVPSKEKEKPKDIQHQVKTLLNKLTRDQFEKITADLSAIPLKSLDMLSTVIAMIMDKALDEPNFAEVYADLCARLHQHIVAHPLPFLHAAYHVSDQGLYYAAVNVNDLKENEPLLGGFATGTSCEPHNTSTTVYWLAEELAMKNAVKLTSFKRLLITRCQHKFDNSDAKPKPSDDADDHAAARVPRRDMMYSMPDEEDLEALCKMLATVGKKFDHMGNKTAMTMIVVRMVELSDTPSLPSRIRFLLKDVLEMRDYQWVPRRKELQQKTLVEVRREAEKLQKLGKNAQHDDLQGKRHRAAHSSLDLAKENSMLLLRQIPAVSSIPGKAAVVDPTNRIKSILQEYQSLRDIDETRQCVAELPRENHLQVVEQALSVAVEGKEKEREAAVDMLVGLYETLHLGATEIQSGVLSTLEFLDDLRIDIPMVHEYCGYILGRLIVAGCFGLSWLQLGVAHLAESGLAGKVLVEVLSVMDDELGFDSVVAMLAREELNVAGFLPPDQQSPDDVTAFLKLYDLTSYFYDDDDEEDEEVKEALHSMVQEFFVVQDLNEVDACLQDLDAHPWAVSLVKAVLNILCECKQVQRPLVLALLRHVLPNVPQTDLDAGLAWWLNQLDDVVIDVPQAAVYVSPVLALALHERALTWPWLASAVENVQESTKVQLVEGICNTLDSWNDRDHTRQVIQESGVSLCGPPSARNMSVFVNVGQCGNQVGGALIALAKEPKGKERKSNKSHMRCILVDTEPKVVRSIRAPSSISAVHMEQSGRGNNWAMGYARSKSVVLGEHVMESLRREIEATDCYRGAVLLHSLAGGTGSGLGSRLLENIRDTYPKAYIVSGCIAPSLCGGDTPLQNYNALFTLRHLQEYADAVLLKDNDDVMRSVSHWTSISTSSSTISSSTSQSSEKVSLGEMNALVAADWAGLLFPITSPKTKLCVDFDMGGFVSHVCPLPQAKFVDVRSAYFVSQQSSKVPYAQRLLAGHHDSHALTRQVVASFPRTSAYSSLGQVVVARGFKDLALGPLVDIVRKGIPRVDWGIPLPHAIESASALDGASSSSITVCSNGTNVVPTVETLLARARHQFQARAYLHWFAKYGIDCDDFTDSFERTQAIVDEYNALNAPE</sequence>
<dbReference type="GO" id="GO:0005929">
    <property type="term" value="C:cilium"/>
    <property type="evidence" value="ECO:0007669"/>
    <property type="project" value="UniProtKB-SubCell"/>
</dbReference>
<dbReference type="PANTHER" id="PTHR23253">
    <property type="entry name" value="EUKARYOTIC TRANSLATION INITIATION FACTOR 4 GAMMA"/>
    <property type="match status" value="1"/>
</dbReference>
<evidence type="ECO:0000313" key="21">
    <source>
        <dbReference type="Proteomes" id="UP000285060"/>
    </source>
</evidence>
<keyword evidence="17" id="KW-0175">Coiled coil</keyword>
<dbReference type="GO" id="GO:0003743">
    <property type="term" value="F:translation initiation factor activity"/>
    <property type="evidence" value="ECO:0007669"/>
    <property type="project" value="UniProtKB-KW"/>
</dbReference>
<feature type="domain" description="MI" evidence="19">
    <location>
        <begin position="372"/>
        <end position="493"/>
    </location>
</feature>
<dbReference type="Gene3D" id="1.10.287.600">
    <property type="entry name" value="Helix hairpin bin"/>
    <property type="match status" value="1"/>
</dbReference>
<dbReference type="Pfam" id="PF02847">
    <property type="entry name" value="MA3"/>
    <property type="match status" value="2"/>
</dbReference>
<protein>
    <recommendedName>
        <fullName evidence="6">Tubulin delta chain</fullName>
    </recommendedName>
    <alternativeName>
        <fullName evidence="15">Delta-tubulin</fullName>
    </alternativeName>
</protein>
<reference evidence="20 21" key="1">
    <citation type="submission" date="2018-08" db="EMBL/GenBank/DDBJ databases">
        <title>Aphanomyces genome sequencing and annotation.</title>
        <authorList>
            <person name="Minardi D."/>
            <person name="Oidtmann B."/>
            <person name="Van Der Giezen M."/>
            <person name="Studholme D.J."/>
        </authorList>
    </citation>
    <scope>NUCLEOTIDE SEQUENCE [LARGE SCALE GENOMIC DNA]</scope>
    <source>
        <strain evidence="20 21">NJM0002</strain>
    </source>
</reference>
<feature type="coiled-coil region" evidence="17">
    <location>
        <begin position="303"/>
        <end position="330"/>
    </location>
</feature>
<dbReference type="GO" id="GO:0005525">
    <property type="term" value="F:GTP binding"/>
    <property type="evidence" value="ECO:0007669"/>
    <property type="project" value="UniProtKB-KW"/>
</dbReference>
<evidence type="ECO:0000256" key="17">
    <source>
        <dbReference type="SAM" id="Coils"/>
    </source>
</evidence>
<dbReference type="SUPFAM" id="SSF55307">
    <property type="entry name" value="Tubulin C-terminal domain-like"/>
    <property type="match status" value="1"/>
</dbReference>
<comment type="similarity">
    <text evidence="5">Belongs to the tubulin family.</text>
</comment>
<dbReference type="GO" id="GO:0005874">
    <property type="term" value="C:microtubule"/>
    <property type="evidence" value="ECO:0007669"/>
    <property type="project" value="UniProtKB-KW"/>
</dbReference>
<gene>
    <name evidence="20" type="ORF">DYB32_001369</name>
</gene>
<dbReference type="Gene3D" id="1.25.40.180">
    <property type="match status" value="4"/>
</dbReference>
<evidence type="ECO:0000256" key="15">
    <source>
        <dbReference type="ARBA" id="ARBA00030594"/>
    </source>
</evidence>
<dbReference type="Pfam" id="PF00091">
    <property type="entry name" value="Tubulin"/>
    <property type="match status" value="1"/>
</dbReference>
<comment type="subcellular location">
    <subcellularLocation>
        <location evidence="3">Cell projection</location>
        <location evidence="3">Cilium</location>
    </subcellularLocation>
    <subcellularLocation>
        <location evidence="1">Cytoplasm</location>
        <location evidence="1">Cytoskeleton</location>
        <location evidence="1">Microtubule organizing center</location>
        <location evidence="1">Centrosome</location>
        <location evidence="1">Centriole</location>
    </subcellularLocation>
    <subcellularLocation>
        <location evidence="2">Nucleus</location>
    </subcellularLocation>
</comment>
<dbReference type="InterPro" id="IPR000217">
    <property type="entry name" value="Tubulin"/>
</dbReference>
<dbReference type="PANTHER" id="PTHR23253:SF9">
    <property type="entry name" value="EUKARYOTIC TRANSLATION INITIATION FACTOR 4 GAMMA 2"/>
    <property type="match status" value="1"/>
</dbReference>
<comment type="function">
    <text evidence="16">Acts as a positive regulator of hedgehog signaling and regulates ciliary function.</text>
</comment>
<dbReference type="Gene3D" id="3.40.50.1440">
    <property type="entry name" value="Tubulin/FtsZ, GTPase domain"/>
    <property type="match status" value="1"/>
</dbReference>
<dbReference type="PROSITE" id="PS00227">
    <property type="entry name" value="TUBULIN"/>
    <property type="match status" value="1"/>
</dbReference>
<organism evidence="20 21">
    <name type="scientific">Aphanomyces invadans</name>
    <dbReference type="NCBI Taxonomy" id="157072"/>
    <lineage>
        <taxon>Eukaryota</taxon>
        <taxon>Sar</taxon>
        <taxon>Stramenopiles</taxon>
        <taxon>Oomycota</taxon>
        <taxon>Saprolegniomycetes</taxon>
        <taxon>Saprolegniales</taxon>
        <taxon>Verrucalvaceae</taxon>
        <taxon>Aphanomyces</taxon>
    </lineage>
</organism>
<dbReference type="SMART" id="SM00544">
    <property type="entry name" value="MA3"/>
    <property type="match status" value="2"/>
</dbReference>
<keyword evidence="11" id="KW-0648">Protein biosynthesis</keyword>
<proteinExistence type="inferred from homology"/>
<dbReference type="VEuPathDB" id="FungiDB:H310_06806"/>
<evidence type="ECO:0000256" key="18">
    <source>
        <dbReference type="SAM" id="MobiDB-lite"/>
    </source>
</evidence>
<dbReference type="GO" id="GO:0003729">
    <property type="term" value="F:mRNA binding"/>
    <property type="evidence" value="ECO:0007669"/>
    <property type="project" value="TreeGrafter"/>
</dbReference>
<evidence type="ECO:0000256" key="5">
    <source>
        <dbReference type="ARBA" id="ARBA00009636"/>
    </source>
</evidence>
<accession>A0A3R6VSB1</accession>
<evidence type="ECO:0000256" key="2">
    <source>
        <dbReference type="ARBA" id="ARBA00004123"/>
    </source>
</evidence>
<dbReference type="InterPro" id="IPR023123">
    <property type="entry name" value="Tubulin_C"/>
</dbReference>
<dbReference type="InterPro" id="IPR002967">
    <property type="entry name" value="Delta_tubulin"/>
</dbReference>
<dbReference type="PRINTS" id="PR01224">
    <property type="entry name" value="DELTATUBULIN"/>
</dbReference>
<evidence type="ECO:0000256" key="10">
    <source>
        <dbReference type="ARBA" id="ARBA00022794"/>
    </source>
</evidence>
<keyword evidence="21" id="KW-1185">Reference proteome</keyword>